<evidence type="ECO:0000256" key="2">
    <source>
        <dbReference type="SAM" id="Phobius"/>
    </source>
</evidence>
<evidence type="ECO:0000256" key="1">
    <source>
        <dbReference type="SAM" id="MobiDB-lite"/>
    </source>
</evidence>
<keyword evidence="2" id="KW-0472">Membrane</keyword>
<dbReference type="eggNOG" id="ENOG5030H9P">
    <property type="taxonomic scope" value="Bacteria"/>
</dbReference>
<evidence type="ECO:0000313" key="3">
    <source>
        <dbReference type="EMBL" id="EFV02681.1"/>
    </source>
</evidence>
<proteinExistence type="predicted"/>
<protein>
    <recommendedName>
        <fullName evidence="5">PsbP C-terminal domain-containing protein</fullName>
    </recommendedName>
</protein>
<feature type="region of interest" description="Disordered" evidence="1">
    <location>
        <begin position="34"/>
        <end position="53"/>
    </location>
</feature>
<keyword evidence="4" id="KW-1185">Reference proteome</keyword>
<dbReference type="EMBL" id="AEQN01000005">
    <property type="protein sequence ID" value="EFV02681.1"/>
    <property type="molecule type" value="Genomic_DNA"/>
</dbReference>
<dbReference type="HOGENOM" id="CLU_1371176_0_0_9"/>
<dbReference type="STRING" id="887929.HMP0721_0155"/>
<dbReference type="Proteomes" id="UP000004754">
    <property type="component" value="Unassembled WGS sequence"/>
</dbReference>
<keyword evidence="2" id="KW-1133">Transmembrane helix</keyword>
<feature type="transmembrane region" description="Helical" evidence="2">
    <location>
        <begin position="12"/>
        <end position="34"/>
    </location>
</feature>
<comment type="caution">
    <text evidence="3">The sequence shown here is derived from an EMBL/GenBank/DDBJ whole genome shotgun (WGS) entry which is preliminary data.</text>
</comment>
<name>E6MDS2_9FIRM</name>
<accession>E6MDS2</accession>
<keyword evidence="2" id="KW-0812">Transmembrane</keyword>
<gene>
    <name evidence="3" type="ORF">HMP0721_0155</name>
</gene>
<sequence>MQWETEGRENPIMLKKGVVIVIIALIIALGAVGCGRGGRQSRQRPTETKPSASRVYTADYGRFSIPKGWKKDAGHSTPGKPFFVPGDYKGNGVPNNISVTCGRNHYAKRQAAEFGKAIMAQLAAQTQGQINGPITASGSTTKSGETVLIYRISQSDRIGTQYYIVGEQRYVLIYETNVDGSDECDAAARHMVKSFKWAP</sequence>
<evidence type="ECO:0000313" key="4">
    <source>
        <dbReference type="Proteomes" id="UP000004754"/>
    </source>
</evidence>
<evidence type="ECO:0008006" key="5">
    <source>
        <dbReference type="Google" id="ProtNLM"/>
    </source>
</evidence>
<organism evidence="3 4">
    <name type="scientific">Pseudoramibacter alactolyticus ATCC 23263</name>
    <dbReference type="NCBI Taxonomy" id="887929"/>
    <lineage>
        <taxon>Bacteria</taxon>
        <taxon>Bacillati</taxon>
        <taxon>Bacillota</taxon>
        <taxon>Clostridia</taxon>
        <taxon>Eubacteriales</taxon>
        <taxon>Eubacteriaceae</taxon>
        <taxon>Pseudoramibacter</taxon>
    </lineage>
</organism>
<dbReference type="AlphaFoldDB" id="E6MDS2"/>
<reference evidence="3 4" key="1">
    <citation type="submission" date="2010-12" db="EMBL/GenBank/DDBJ databases">
        <authorList>
            <person name="Muzny D."/>
            <person name="Qin X."/>
            <person name="Deng J."/>
            <person name="Jiang H."/>
            <person name="Liu Y."/>
            <person name="Qu J."/>
            <person name="Song X.-Z."/>
            <person name="Zhang L."/>
            <person name="Thornton R."/>
            <person name="Coyle M."/>
            <person name="Francisco L."/>
            <person name="Jackson L."/>
            <person name="Javaid M."/>
            <person name="Korchina V."/>
            <person name="Kovar C."/>
            <person name="Mata R."/>
            <person name="Mathew T."/>
            <person name="Ngo R."/>
            <person name="Nguyen L."/>
            <person name="Nguyen N."/>
            <person name="Okwuonu G."/>
            <person name="Ongeri F."/>
            <person name="Pham C."/>
            <person name="Simmons D."/>
            <person name="Wilczek-Boney K."/>
            <person name="Hale W."/>
            <person name="Jakkamsetti A."/>
            <person name="Pham P."/>
            <person name="Ruth R."/>
            <person name="San Lucas F."/>
            <person name="Warren J."/>
            <person name="Zhang J."/>
            <person name="Zhao Z."/>
            <person name="Zhou C."/>
            <person name="Zhu D."/>
            <person name="Lee S."/>
            <person name="Bess C."/>
            <person name="Blankenburg K."/>
            <person name="Forbes L."/>
            <person name="Fu Q."/>
            <person name="Gubbala S."/>
            <person name="Hirani K."/>
            <person name="Jayaseelan J.C."/>
            <person name="Lara F."/>
            <person name="Munidasa M."/>
            <person name="Palculict T."/>
            <person name="Patil S."/>
            <person name="Pu L.-L."/>
            <person name="Saada N."/>
            <person name="Tang L."/>
            <person name="Weissenberger G."/>
            <person name="Zhu Y."/>
            <person name="Hemphill L."/>
            <person name="Shang Y."/>
            <person name="Youmans B."/>
            <person name="Ayvaz T."/>
            <person name="Ross M."/>
            <person name="Santibanez J."/>
            <person name="Aqrawi P."/>
            <person name="Gross S."/>
            <person name="Joshi V."/>
            <person name="Fowler G."/>
            <person name="Nazareth L."/>
            <person name="Reid J."/>
            <person name="Worley K."/>
            <person name="Petrosino J."/>
            <person name="Highlander S."/>
            <person name="Gibbs R."/>
        </authorList>
    </citation>
    <scope>NUCLEOTIDE SEQUENCE [LARGE SCALE GENOMIC DNA]</scope>
    <source>
        <strain evidence="3 4">ATCC 23263</strain>
    </source>
</reference>